<sequence>MEHGYYEEHPKRPPLRTFRVMLVNPAYPEWANSTTVQAHLVFNNKLRGEGLIFRRYYNDSVKTEIVAEFEPGYFAYYEEISVDE</sequence>
<dbReference type="EMBL" id="MT028492">
    <property type="protein sequence ID" value="QIG66081.1"/>
    <property type="molecule type" value="Genomic_DNA"/>
</dbReference>
<proteinExistence type="predicted"/>
<gene>
    <name evidence="1" type="ORF">phiOH_p25</name>
</gene>
<protein>
    <submittedName>
        <fullName evidence="1">Uncharacterized protein</fullName>
    </submittedName>
</protein>
<evidence type="ECO:0000313" key="2">
    <source>
        <dbReference type="Proteomes" id="UP000503046"/>
    </source>
</evidence>
<evidence type="ECO:0000313" key="1">
    <source>
        <dbReference type="EMBL" id="QIG66081.1"/>
    </source>
</evidence>
<organism evidence="1 2">
    <name type="scientific">Ochrobactrum phage vB_OspP_OH</name>
    <dbReference type="NCBI Taxonomy" id="2712957"/>
    <lineage>
        <taxon>Viruses</taxon>
        <taxon>Duplodnaviria</taxon>
        <taxon>Heunggongvirae</taxon>
        <taxon>Uroviricota</taxon>
        <taxon>Caudoviricetes</taxon>
        <taxon>Wolominvirus</taxon>
        <taxon>Wolominvirus OH</taxon>
    </lineage>
</organism>
<accession>A0A6G6XXQ1</accession>
<keyword evidence="2" id="KW-1185">Reference proteome</keyword>
<dbReference type="Proteomes" id="UP000503046">
    <property type="component" value="Segment"/>
</dbReference>
<name>A0A6G6XXQ1_9CAUD</name>
<reference evidence="1 2" key="1">
    <citation type="submission" date="2020-02" db="EMBL/GenBank/DDBJ databases">
        <title>Identification and Characterization of First Virulent Phages, Including a Novel Jumbo Virus, Infecting Ochrobactrum spp.</title>
        <authorList>
            <person name="Decewicz P."/>
            <person name="Golec P."/>
            <person name="Szymczak M."/>
            <person name="Radlinska M."/>
            <person name="Dziewit L."/>
        </authorList>
    </citation>
    <scope>NUCLEOTIDE SEQUENCE [LARGE SCALE GENOMIC DNA]</scope>
</reference>